<name>A0A4R7V923_9PSEU</name>
<organism evidence="2 3">
    <name type="scientific">Actinophytocola oryzae</name>
    <dbReference type="NCBI Taxonomy" id="502181"/>
    <lineage>
        <taxon>Bacteria</taxon>
        <taxon>Bacillati</taxon>
        <taxon>Actinomycetota</taxon>
        <taxon>Actinomycetes</taxon>
        <taxon>Pseudonocardiales</taxon>
        <taxon>Pseudonocardiaceae</taxon>
    </lineage>
</organism>
<protein>
    <submittedName>
        <fullName evidence="2">Uncharacterized protein</fullName>
    </submittedName>
</protein>
<gene>
    <name evidence="2" type="ORF">CLV71_11270</name>
</gene>
<feature type="region of interest" description="Disordered" evidence="1">
    <location>
        <begin position="43"/>
        <end position="114"/>
    </location>
</feature>
<feature type="compositionally biased region" description="Low complexity" evidence="1">
    <location>
        <begin position="159"/>
        <end position="189"/>
    </location>
</feature>
<feature type="compositionally biased region" description="Polar residues" evidence="1">
    <location>
        <begin position="191"/>
        <end position="201"/>
    </location>
</feature>
<dbReference type="AlphaFoldDB" id="A0A4R7V923"/>
<comment type="caution">
    <text evidence="2">The sequence shown here is derived from an EMBL/GenBank/DDBJ whole genome shotgun (WGS) entry which is preliminary data.</text>
</comment>
<feature type="compositionally biased region" description="Low complexity" evidence="1">
    <location>
        <begin position="43"/>
        <end position="68"/>
    </location>
</feature>
<dbReference type="Proteomes" id="UP000294927">
    <property type="component" value="Unassembled WGS sequence"/>
</dbReference>
<feature type="region of interest" description="Disordered" evidence="1">
    <location>
        <begin position="150"/>
        <end position="222"/>
    </location>
</feature>
<sequence length="222" mass="22038">MKARVTDVGVSPAASAARWSGFAPLSGQGRNIVPSCAALAPATSTAATSAPLDNPPAATSGTSTAADTLRSNGIRPVWSVPSLTKEPRWAPASWPCTHRPSAPEATASRASAADVTVTSTSQPCAFTSAMTSDEGHPNVKLTTGTLASDSNASLASQASSPPTGSPSGTPYRSASPRSAAAYASTAEASTGVRSGTNTLSPNGLPVNARVASTCARTASAVR</sequence>
<evidence type="ECO:0000256" key="1">
    <source>
        <dbReference type="SAM" id="MobiDB-lite"/>
    </source>
</evidence>
<accession>A0A4R7V923</accession>
<keyword evidence="3" id="KW-1185">Reference proteome</keyword>
<evidence type="ECO:0000313" key="3">
    <source>
        <dbReference type="Proteomes" id="UP000294927"/>
    </source>
</evidence>
<evidence type="ECO:0000313" key="2">
    <source>
        <dbReference type="EMBL" id="TDV45404.1"/>
    </source>
</evidence>
<feature type="region of interest" description="Disordered" evidence="1">
    <location>
        <begin position="1"/>
        <end position="21"/>
    </location>
</feature>
<feature type="compositionally biased region" description="Low complexity" evidence="1">
    <location>
        <begin position="99"/>
        <end position="114"/>
    </location>
</feature>
<reference evidence="2 3" key="1">
    <citation type="submission" date="2019-03" db="EMBL/GenBank/DDBJ databases">
        <title>Genomic Encyclopedia of Archaeal and Bacterial Type Strains, Phase II (KMG-II): from individual species to whole genera.</title>
        <authorList>
            <person name="Goeker M."/>
        </authorList>
    </citation>
    <scope>NUCLEOTIDE SEQUENCE [LARGE SCALE GENOMIC DNA]</scope>
    <source>
        <strain evidence="2 3">DSM 45499</strain>
    </source>
</reference>
<proteinExistence type="predicted"/>
<dbReference type="EMBL" id="SOCP01000012">
    <property type="protein sequence ID" value="TDV45404.1"/>
    <property type="molecule type" value="Genomic_DNA"/>
</dbReference>